<name>A0ABD0K419_9CAEN</name>
<feature type="compositionally biased region" description="Basic residues" evidence="4">
    <location>
        <begin position="94"/>
        <end position="108"/>
    </location>
</feature>
<dbReference type="EMBL" id="JACVVK020000256">
    <property type="protein sequence ID" value="KAK7481797.1"/>
    <property type="molecule type" value="Genomic_DNA"/>
</dbReference>
<dbReference type="Gene3D" id="1.10.340.30">
    <property type="entry name" value="Hypothetical protein, domain 2"/>
    <property type="match status" value="1"/>
</dbReference>
<dbReference type="InterPro" id="IPR001739">
    <property type="entry name" value="Methyl_CpG_DNA-bd"/>
</dbReference>
<dbReference type="AlphaFoldDB" id="A0ABD0K419"/>
<feature type="compositionally biased region" description="Low complexity" evidence="4">
    <location>
        <begin position="516"/>
        <end position="526"/>
    </location>
</feature>
<feature type="compositionally biased region" description="Low complexity" evidence="4">
    <location>
        <begin position="238"/>
        <end position="249"/>
    </location>
</feature>
<dbReference type="InterPro" id="IPR016177">
    <property type="entry name" value="DNA-bd_dom_sf"/>
</dbReference>
<feature type="compositionally biased region" description="Basic and acidic residues" evidence="4">
    <location>
        <begin position="624"/>
        <end position="641"/>
    </location>
</feature>
<keyword evidence="2" id="KW-0597">Phosphoprotein</keyword>
<protein>
    <recommendedName>
        <fullName evidence="5">MBD domain-containing protein</fullName>
    </recommendedName>
</protein>
<evidence type="ECO:0000313" key="7">
    <source>
        <dbReference type="Proteomes" id="UP001519460"/>
    </source>
</evidence>
<evidence type="ECO:0000256" key="1">
    <source>
        <dbReference type="ARBA" id="ARBA00004123"/>
    </source>
</evidence>
<gene>
    <name evidence="6" type="ORF">BaRGS_00026944</name>
</gene>
<comment type="subcellular location">
    <subcellularLocation>
        <location evidence="1">Nucleus</location>
    </subcellularLocation>
</comment>
<dbReference type="FunFam" id="1.10.340.30:FF:000042">
    <property type="entry name" value="Methyl-CpG-binding domain protein 4"/>
    <property type="match status" value="1"/>
</dbReference>
<keyword evidence="3" id="KW-0539">Nucleus</keyword>
<dbReference type="SUPFAM" id="SSF48150">
    <property type="entry name" value="DNA-glycosylase"/>
    <property type="match status" value="1"/>
</dbReference>
<feature type="region of interest" description="Disordered" evidence="4">
    <location>
        <begin position="1"/>
        <end position="58"/>
    </location>
</feature>
<feature type="compositionally biased region" description="Basic and acidic residues" evidence="4">
    <location>
        <begin position="570"/>
        <end position="586"/>
    </location>
</feature>
<feature type="compositionally biased region" description="Acidic residues" evidence="4">
    <location>
        <begin position="419"/>
        <end position="439"/>
    </location>
</feature>
<dbReference type="InterPro" id="IPR011257">
    <property type="entry name" value="DNA_glycosylase"/>
</dbReference>
<organism evidence="6 7">
    <name type="scientific">Batillaria attramentaria</name>
    <dbReference type="NCBI Taxonomy" id="370345"/>
    <lineage>
        <taxon>Eukaryota</taxon>
        <taxon>Metazoa</taxon>
        <taxon>Spiralia</taxon>
        <taxon>Lophotrochozoa</taxon>
        <taxon>Mollusca</taxon>
        <taxon>Gastropoda</taxon>
        <taxon>Caenogastropoda</taxon>
        <taxon>Sorbeoconcha</taxon>
        <taxon>Cerithioidea</taxon>
        <taxon>Batillariidae</taxon>
        <taxon>Batillaria</taxon>
    </lineage>
</organism>
<feature type="compositionally biased region" description="Polar residues" evidence="4">
    <location>
        <begin position="546"/>
        <end position="558"/>
    </location>
</feature>
<feature type="compositionally biased region" description="Low complexity" evidence="4">
    <location>
        <begin position="8"/>
        <end position="19"/>
    </location>
</feature>
<accession>A0ABD0K419</accession>
<feature type="region of interest" description="Disordered" evidence="4">
    <location>
        <begin position="233"/>
        <end position="679"/>
    </location>
</feature>
<feature type="compositionally biased region" description="Low complexity" evidence="4">
    <location>
        <begin position="109"/>
        <end position="127"/>
    </location>
</feature>
<feature type="compositionally biased region" description="Low complexity" evidence="4">
    <location>
        <begin position="587"/>
        <end position="605"/>
    </location>
</feature>
<reference evidence="6 7" key="1">
    <citation type="journal article" date="2023" name="Sci. Data">
        <title>Genome assembly of the Korean intertidal mud-creeper Batillaria attramentaria.</title>
        <authorList>
            <person name="Patra A.K."/>
            <person name="Ho P.T."/>
            <person name="Jun S."/>
            <person name="Lee S.J."/>
            <person name="Kim Y."/>
            <person name="Won Y.J."/>
        </authorList>
    </citation>
    <scope>NUCLEOTIDE SEQUENCE [LARGE SCALE GENOMIC DNA]</scope>
    <source>
        <strain evidence="6">Wonlab-2016</strain>
    </source>
</reference>
<evidence type="ECO:0000256" key="2">
    <source>
        <dbReference type="ARBA" id="ARBA00022553"/>
    </source>
</evidence>
<evidence type="ECO:0000256" key="3">
    <source>
        <dbReference type="ARBA" id="ARBA00023242"/>
    </source>
</evidence>
<sequence>METEEVQSSDVTSASASCSDVERLSAAADSTQSNTDDTVTADSSASPGGATTGDAGSVDIPVAASHVGRDHTYIYSFLTSGEPNSGWRKQTSSAKKRRGVSGKSKSRKSPAMVVPTVTVTAPSSDSSASEDELDPGTSSFTLSVCPSPPLPLHARGDHTYNSPPGEKSAAELPPGWRVVRVERKTGKSAGKTDTYLYSPNGTKLRSVPEIARYVPVYHPEVDVAALTAAFDVAKGGRSSRATPSSRSTPKLPKRKDTSSSTSRTKSSKKRKAGTDGQTVPQVTASDVAQSGEGSVPSVSAKKRGRPRKIAATSPVKRESPKLTASKLVVKMPFTSQEKEKASPQKGRLSGFQSALGGFKGSPLAVRNLEDNRSTEDSNDSFSLTERPTVVKRRDEGDRADQVEDEDEGRSTDREADVYIPEEEDVGDFETDNNADENDADDKNSGKFEDESVSAASPSVASYVLESDSESDSNPDSAPDPVIRIKPVKQSAVGKDSSKASLSESLLRKSVAKKRSLSPSDSDVSVSKKLKTTLIAASDADTESDSRSVGMSSDISMVSQEEDENQNMATKVEKMHLSDVQTTKDSDAAVNSASQNAQAGQSSPSPSKRRATWENHMTSGGDQGAEEKGSRRTSADAIEQLKKRLTPSGLQLNGDERRQTHLQLSSQEEEINQQKPASTSATVFRVITDRSGHSLSVKFLRVRKPPEVKTKQVQSGTSLSPHQRDAENTLKSQSNHSRNPRTGPKSLIQQPVPERGHSPDTELSFLDQCLHWCQGHCGGTCTAVQETEPDMVASKTKSEIAVSETEPESPCSQMELKGDPVWCSCEELPCEKELRAEITAVTSDADLAARLEESPYFKTNGAPPRMPRPQLRRDEKWTPPRSPFNLIQESLFHDPWKLLIATIFLNKTKAEVAIPLLWKFLNRWSSPEQARRADQQAVARLLNPLGLHETRAATILRFSDEYLTKDWKYPIELHGIGKYGNDSYRIFCVKPDDHKLNDYHRWMWENQKELGLN</sequence>
<dbReference type="PANTHER" id="PTHR15074:SF0">
    <property type="entry name" value="METHYL-CPG-BINDING DOMAIN PROTEIN 4-LIKE PROTEIN"/>
    <property type="match status" value="1"/>
</dbReference>
<feature type="compositionally biased region" description="Basic and acidic residues" evidence="4">
    <location>
        <begin position="440"/>
        <end position="449"/>
    </location>
</feature>
<dbReference type="Gene3D" id="3.30.890.10">
    <property type="entry name" value="Methyl-cpg-binding Protein 2, Chain A"/>
    <property type="match status" value="1"/>
</dbReference>
<dbReference type="Proteomes" id="UP001519460">
    <property type="component" value="Unassembled WGS sequence"/>
</dbReference>
<dbReference type="GO" id="GO:0005634">
    <property type="term" value="C:nucleus"/>
    <property type="evidence" value="ECO:0007669"/>
    <property type="project" value="UniProtKB-SubCell"/>
</dbReference>
<dbReference type="CDD" id="cd00122">
    <property type="entry name" value="MBD"/>
    <property type="match status" value="1"/>
</dbReference>
<dbReference type="Pfam" id="PF01429">
    <property type="entry name" value="MBD"/>
    <property type="match status" value="1"/>
</dbReference>
<dbReference type="InterPro" id="IPR045138">
    <property type="entry name" value="MeCP2/MBD4"/>
</dbReference>
<dbReference type="PROSITE" id="PS50982">
    <property type="entry name" value="MBD"/>
    <property type="match status" value="1"/>
</dbReference>
<comment type="caution">
    <text evidence="6">The sequence shown here is derived from an EMBL/GenBank/DDBJ whole genome shotgun (WGS) entry which is preliminary data.</text>
</comment>
<feature type="compositionally biased region" description="Polar residues" evidence="4">
    <location>
        <begin position="77"/>
        <end position="91"/>
    </location>
</feature>
<dbReference type="SUPFAM" id="SSF54171">
    <property type="entry name" value="DNA-binding domain"/>
    <property type="match status" value="1"/>
</dbReference>
<feature type="region of interest" description="Disordered" evidence="4">
    <location>
        <begin position="705"/>
        <end position="759"/>
    </location>
</feature>
<feature type="domain" description="MBD" evidence="5">
    <location>
        <begin position="162"/>
        <end position="237"/>
    </location>
</feature>
<dbReference type="PANTHER" id="PTHR15074">
    <property type="entry name" value="METHYL-CPG-BINDING PROTEIN"/>
    <property type="match status" value="1"/>
</dbReference>
<proteinExistence type="predicted"/>
<dbReference type="GO" id="GO:0003677">
    <property type="term" value="F:DNA binding"/>
    <property type="evidence" value="ECO:0007669"/>
    <property type="project" value="UniProtKB-ARBA"/>
</dbReference>
<evidence type="ECO:0000256" key="4">
    <source>
        <dbReference type="SAM" id="MobiDB-lite"/>
    </source>
</evidence>
<evidence type="ECO:0000259" key="5">
    <source>
        <dbReference type="PROSITE" id="PS50982"/>
    </source>
</evidence>
<evidence type="ECO:0000313" key="6">
    <source>
        <dbReference type="EMBL" id="KAK7481797.1"/>
    </source>
</evidence>
<keyword evidence="7" id="KW-1185">Reference proteome</keyword>
<feature type="compositionally biased region" description="Polar residues" evidence="4">
    <location>
        <begin position="28"/>
        <end position="46"/>
    </location>
</feature>
<dbReference type="SMART" id="SM00391">
    <property type="entry name" value="MBD"/>
    <property type="match status" value="1"/>
</dbReference>
<feature type="compositionally biased region" description="Basic and acidic residues" evidence="4">
    <location>
        <begin position="391"/>
        <end position="401"/>
    </location>
</feature>
<feature type="region of interest" description="Disordered" evidence="4">
    <location>
        <begin position="855"/>
        <end position="878"/>
    </location>
</feature>
<feature type="compositionally biased region" description="Polar residues" evidence="4">
    <location>
        <begin position="275"/>
        <end position="292"/>
    </location>
</feature>
<feature type="region of interest" description="Disordered" evidence="4">
    <location>
        <begin position="77"/>
        <end position="202"/>
    </location>
</feature>
<feature type="compositionally biased region" description="Polar residues" evidence="4">
    <location>
        <begin position="710"/>
        <end position="720"/>
    </location>
</feature>
<feature type="compositionally biased region" description="Low complexity" evidence="4">
    <location>
        <begin position="452"/>
        <end position="463"/>
    </location>
</feature>